<evidence type="ECO:0000313" key="7">
    <source>
        <dbReference type="Proteomes" id="UP000074294"/>
    </source>
</evidence>
<dbReference type="CDD" id="cd01298">
    <property type="entry name" value="ATZ_TRZ_like"/>
    <property type="match status" value="1"/>
</dbReference>
<feature type="domain" description="Amidohydrolase-related" evidence="4">
    <location>
        <begin position="59"/>
        <end position="422"/>
    </location>
</feature>
<dbReference type="AlphaFoldDB" id="A0A147JWI0"/>
<dbReference type="InterPro" id="IPR011059">
    <property type="entry name" value="Metal-dep_hydrolase_composite"/>
</dbReference>
<dbReference type="InterPro" id="IPR032466">
    <property type="entry name" value="Metal_Hydrolase"/>
</dbReference>
<accession>A0A147JWI0</accession>
<dbReference type="PANTHER" id="PTHR43794:SF11">
    <property type="entry name" value="AMIDOHYDROLASE-RELATED DOMAIN-CONTAINING PROTEIN"/>
    <property type="match status" value="1"/>
</dbReference>
<dbReference type="EMBL" id="LQMQ01000033">
    <property type="protein sequence ID" value="KUO40859.1"/>
    <property type="molecule type" value="Genomic_DNA"/>
</dbReference>
<evidence type="ECO:0000256" key="1">
    <source>
        <dbReference type="ARBA" id="ARBA00022723"/>
    </source>
</evidence>
<keyword evidence="2" id="KW-0378">Hydrolase</keyword>
<keyword evidence="3" id="KW-0862">Zinc</keyword>
<evidence type="ECO:0000256" key="3">
    <source>
        <dbReference type="ARBA" id="ARBA00022833"/>
    </source>
</evidence>
<name>A0A147JWI0_HADYE</name>
<evidence type="ECO:0000259" key="5">
    <source>
        <dbReference type="Pfam" id="PF22039"/>
    </source>
</evidence>
<dbReference type="InterPro" id="IPR006680">
    <property type="entry name" value="Amidohydro-rel"/>
</dbReference>
<dbReference type="SUPFAM" id="SSF51338">
    <property type="entry name" value="Composite domain of metallo-dependent hydrolases"/>
    <property type="match status" value="1"/>
</dbReference>
<gene>
    <name evidence="6" type="ORF">APZ16_01455</name>
</gene>
<dbReference type="GO" id="GO:0046872">
    <property type="term" value="F:metal ion binding"/>
    <property type="evidence" value="ECO:0007669"/>
    <property type="project" value="UniProtKB-KW"/>
</dbReference>
<dbReference type="Gene3D" id="3.20.20.140">
    <property type="entry name" value="Metal-dependent hydrolases"/>
    <property type="match status" value="1"/>
</dbReference>
<sequence length="462" mass="52058">MANLLIKDAKYVVTVDPKRRVIRDGAVAVEGMEIVEVGKSSELKRKYPRAETIDAKNKIVMPGLFDCHAHSYQNMIRGMAFVLPRRQRGAFLLGPTLRLQGVYTPEDAKASMALNCLEYIKSGVVGFCDWGINLRYKIDGLAEVVRDSGIRGVLGKSVMEYPDYGSCKNVIDPGLIEDKDECIRDTIRAIKKWHGKADGRIQVWFGPRSVGALSVETYKEIARLVKQYKVGITYHLAELGELDTGFIWNTYGMSPMEFMKSVGWVGPNVSFNHCLYLTGIDFKILMETGTNVVHCPGTGFDTRVQDMLQMGINVALGCDGGHETNDVFLAMKLEKTLQNRIPRRDLTILYPEKLIEMATINGARALMWHRESGSIEKGKRADMILVNLNKPSLTPMLNPVHDLPSRVLGSDVDTVIVNGKILMENRVVKTLDEDRVIEEARRRAEEVRERAGYEIEWHWPEI</sequence>
<dbReference type="PANTHER" id="PTHR43794">
    <property type="entry name" value="AMINOHYDROLASE SSNA-RELATED"/>
    <property type="match status" value="1"/>
</dbReference>
<keyword evidence="1" id="KW-0479">Metal-binding</keyword>
<dbReference type="Pfam" id="PF01979">
    <property type="entry name" value="Amidohydro_1"/>
    <property type="match status" value="1"/>
</dbReference>
<evidence type="ECO:0000256" key="2">
    <source>
        <dbReference type="ARBA" id="ARBA00022801"/>
    </source>
</evidence>
<dbReference type="Pfam" id="PF22039">
    <property type="entry name" value="HUTI_composite_bact"/>
    <property type="match status" value="1"/>
</dbReference>
<protein>
    <submittedName>
        <fullName evidence="6">Uncharacterized protein</fullName>
    </submittedName>
</protein>
<dbReference type="GO" id="GO:0016810">
    <property type="term" value="F:hydrolase activity, acting on carbon-nitrogen (but not peptide) bonds"/>
    <property type="evidence" value="ECO:0007669"/>
    <property type="project" value="InterPro"/>
</dbReference>
<dbReference type="SUPFAM" id="SSF51556">
    <property type="entry name" value="Metallo-dependent hydrolases"/>
    <property type="match status" value="1"/>
</dbReference>
<dbReference type="Gene3D" id="2.30.40.10">
    <property type="entry name" value="Urease, subunit C, domain 1"/>
    <property type="match status" value="1"/>
</dbReference>
<proteinExistence type="predicted"/>
<dbReference type="InterPro" id="IPR050287">
    <property type="entry name" value="MTA/SAH_deaminase"/>
</dbReference>
<feature type="domain" description="Aminodeoxyfutalosine deaminase/Imidazolonepropionase-like composite" evidence="5">
    <location>
        <begin position="25"/>
        <end position="50"/>
    </location>
</feature>
<comment type="caution">
    <text evidence="6">The sequence shown here is derived from an EMBL/GenBank/DDBJ whole genome shotgun (WGS) entry which is preliminary data.</text>
</comment>
<dbReference type="STRING" id="1776334.APZ16_01455"/>
<dbReference type="InterPro" id="IPR054418">
    <property type="entry name" value="MQNX/HUTI_composite_N"/>
</dbReference>
<evidence type="ECO:0000259" key="4">
    <source>
        <dbReference type="Pfam" id="PF01979"/>
    </source>
</evidence>
<organism evidence="6 7">
    <name type="scientific">Hadarchaeum yellowstonense</name>
    <dbReference type="NCBI Taxonomy" id="1776334"/>
    <lineage>
        <taxon>Archaea</taxon>
        <taxon>Methanobacteriati</taxon>
        <taxon>Candidatus Hadarchaeota</taxon>
        <taxon>Candidatus Hadarchaeia</taxon>
        <taxon>Candidatus Hadarchaeales</taxon>
        <taxon>Candidatus Hadarchaeaceae</taxon>
        <taxon>Candidatus Hadarchaeum</taxon>
    </lineage>
</organism>
<reference evidence="6 7" key="1">
    <citation type="journal article" date="2016" name="Nat. Microbiol.">
        <title>Genomic inference of the metabolism of cosmopolitan subsurface Archaea, Hadesarchaea.</title>
        <authorList>
            <person name="Baker B.J."/>
            <person name="Saw J.H."/>
            <person name="Lind A.E."/>
            <person name="Lazar C.S."/>
            <person name="Hinrichs K.-U."/>
            <person name="Teske A.P."/>
            <person name="Ettema T.J."/>
        </authorList>
    </citation>
    <scope>NUCLEOTIDE SEQUENCE [LARGE SCALE GENOMIC DNA]</scope>
</reference>
<dbReference type="Proteomes" id="UP000074294">
    <property type="component" value="Unassembled WGS sequence"/>
</dbReference>
<evidence type="ECO:0000313" key="6">
    <source>
        <dbReference type="EMBL" id="KUO40859.1"/>
    </source>
</evidence>